<dbReference type="PANTHER" id="PTHR32329">
    <property type="entry name" value="BIFUNCTIONAL PROTEIN [INCLUDES 2-HYDROXYACYL-COA DEHYDRATASE (N-TER) AND ITS ACTIVATOR DOMAIN (C_TERM)-RELATED"/>
    <property type="match status" value="1"/>
</dbReference>
<reference evidence="1" key="1">
    <citation type="submission" date="2020-10" db="EMBL/GenBank/DDBJ databases">
        <authorList>
            <person name="Gilroy R."/>
        </authorList>
    </citation>
    <scope>NUCLEOTIDE SEQUENCE</scope>
    <source>
        <strain evidence="1">ChiSxjej1B13-7958</strain>
    </source>
</reference>
<gene>
    <name evidence="1" type="ORF">IAB89_06105</name>
</gene>
<organism evidence="1 2">
    <name type="scientific">Candidatus Caccousia avicola</name>
    <dbReference type="NCBI Taxonomy" id="2840721"/>
    <lineage>
        <taxon>Bacteria</taxon>
        <taxon>Bacillati</taxon>
        <taxon>Bacillota</taxon>
        <taxon>Clostridia</taxon>
        <taxon>Eubacteriales</taxon>
        <taxon>Oscillospiraceae</taxon>
        <taxon>Oscillospiraceae incertae sedis</taxon>
        <taxon>Candidatus Caccousia</taxon>
    </lineage>
</organism>
<sequence>MKSPIWERLKSVCAVCSPLWNRKTRGGAEMAELKFNKKGRLLFTKEMKKEYTILCPMMLPIHFSLFVDVFRNCGYKVELLTNDGPSIVQEGLKYVHNDTCYPALLVIGQFIDALHSGKYDLDRTALIITQTGGGCRASNYIHLLRKALHKAGMDQVPVISLNLSGLESNPGFSINLSIIRKMVAAIAYGDALMALSNQVRPYEKEEGAADRLVKRWTDDLSAQFRRGKGLGLKEEKENLFAIARDFAAIPVEKRPKIKVGIVGEIYVKYAPFANNHLEEFLASQDCEVNVPGLMNFVLFKVDNRMEDIKLYGGSHAKFAVVRMLFDYLTKMQNIFTEAIASQPCFEVPATYEHVKKLVKGVIGYGNKMGEGWLLTAEMLELAEAGYENIVCAQPFGCLPNHIVGKGMIHRIKAENERANIVPIDYDPSATKVNQENRIKLMLAVARENLERKQAEKKA</sequence>
<accession>A0A9D1DEZ9</accession>
<dbReference type="InterPro" id="IPR051805">
    <property type="entry name" value="Dehydratase_Activator_Redct"/>
</dbReference>
<name>A0A9D1DEZ9_9FIRM</name>
<evidence type="ECO:0000313" key="1">
    <source>
        <dbReference type="EMBL" id="HIR47218.1"/>
    </source>
</evidence>
<evidence type="ECO:0000313" key="2">
    <source>
        <dbReference type="Proteomes" id="UP000824242"/>
    </source>
</evidence>
<reference evidence="1" key="2">
    <citation type="journal article" date="2021" name="PeerJ">
        <title>Extensive microbial diversity within the chicken gut microbiome revealed by metagenomics and culture.</title>
        <authorList>
            <person name="Gilroy R."/>
            <person name="Ravi A."/>
            <person name="Getino M."/>
            <person name="Pursley I."/>
            <person name="Horton D.L."/>
            <person name="Alikhan N.F."/>
            <person name="Baker D."/>
            <person name="Gharbi K."/>
            <person name="Hall N."/>
            <person name="Watson M."/>
            <person name="Adriaenssens E.M."/>
            <person name="Foster-Nyarko E."/>
            <person name="Jarju S."/>
            <person name="Secka A."/>
            <person name="Antonio M."/>
            <person name="Oren A."/>
            <person name="Chaudhuri R.R."/>
            <person name="La Ragione R."/>
            <person name="Hildebrand F."/>
            <person name="Pallen M.J."/>
        </authorList>
    </citation>
    <scope>NUCLEOTIDE SEQUENCE</scope>
    <source>
        <strain evidence="1">ChiSxjej1B13-7958</strain>
    </source>
</reference>
<dbReference type="EMBL" id="DVGZ01000060">
    <property type="protein sequence ID" value="HIR47218.1"/>
    <property type="molecule type" value="Genomic_DNA"/>
</dbReference>
<comment type="caution">
    <text evidence="1">The sequence shown here is derived from an EMBL/GenBank/DDBJ whole genome shotgun (WGS) entry which is preliminary data.</text>
</comment>
<protein>
    <submittedName>
        <fullName evidence="1">2-hydroxyacyl-CoA dehydratase</fullName>
    </submittedName>
</protein>
<dbReference type="AlphaFoldDB" id="A0A9D1DEZ9"/>
<proteinExistence type="predicted"/>
<dbReference type="PANTHER" id="PTHR32329:SF4">
    <property type="entry name" value="ACTIVATOR OF 2-HYDROXYACYL-COA DEHYDRATASE"/>
    <property type="match status" value="1"/>
</dbReference>
<dbReference type="Proteomes" id="UP000824242">
    <property type="component" value="Unassembled WGS sequence"/>
</dbReference>